<name>A0A7Y0EEY2_9CLOT</name>
<evidence type="ECO:0000313" key="2">
    <source>
        <dbReference type="Proteomes" id="UP000537131"/>
    </source>
</evidence>
<keyword evidence="2" id="KW-1185">Reference proteome</keyword>
<dbReference type="Proteomes" id="UP000537131">
    <property type="component" value="Unassembled WGS sequence"/>
</dbReference>
<comment type="caution">
    <text evidence="1">The sequence shown here is derived from an EMBL/GenBank/DDBJ whole genome shotgun (WGS) entry which is preliminary data.</text>
</comment>
<proteinExistence type="predicted"/>
<organism evidence="1 2">
    <name type="scientific">Clostridium muellerianum</name>
    <dbReference type="NCBI Taxonomy" id="2716538"/>
    <lineage>
        <taxon>Bacteria</taxon>
        <taxon>Bacillati</taxon>
        <taxon>Bacillota</taxon>
        <taxon>Clostridia</taxon>
        <taxon>Eubacteriales</taxon>
        <taxon>Clostridiaceae</taxon>
        <taxon>Clostridium</taxon>
    </lineage>
</organism>
<protein>
    <submittedName>
        <fullName evidence="1">Uncharacterized protein</fullName>
    </submittedName>
</protein>
<dbReference type="AlphaFoldDB" id="A0A7Y0EEY2"/>
<reference evidence="1 2" key="1">
    <citation type="submission" date="2020-06" db="EMBL/GenBank/DDBJ databases">
        <title>Complete Genome Sequence of Clostridium muelleri sp. nov. P21T, an Acid-Alcohol Producing Acetogen Isolated from Old Hay.</title>
        <authorList>
            <person name="Duncan K.E."/>
            <person name="Tanner R.S."/>
        </authorList>
    </citation>
    <scope>NUCLEOTIDE SEQUENCE [LARGE SCALE GENOMIC DNA]</scope>
    <source>
        <strain evidence="1 2">P21</strain>
    </source>
</reference>
<evidence type="ECO:0000313" key="1">
    <source>
        <dbReference type="EMBL" id="NMM62246.1"/>
    </source>
</evidence>
<dbReference type="EMBL" id="JABBNI010000011">
    <property type="protein sequence ID" value="NMM62246.1"/>
    <property type="molecule type" value="Genomic_DNA"/>
</dbReference>
<accession>A0A7Y0EEY2</accession>
<dbReference type="RefSeq" id="WP_169296852.1">
    <property type="nucleotide sequence ID" value="NZ_JABBNI010000011.1"/>
</dbReference>
<gene>
    <name evidence="1" type="ORF">HBE96_06005</name>
</gene>
<sequence length="102" mass="12088">MSEDEKKLYNVLFPNDNNRYYINYAYFTGGTMRSLSILKSKIRNSYIDVNLLEGEKDDGSFFIRVLQKDVDIFLNMIKPLKYSERKIPKKYISKIKLLFGDN</sequence>